<evidence type="ECO:0000313" key="7">
    <source>
        <dbReference type="Proteomes" id="UP001304340"/>
    </source>
</evidence>
<evidence type="ECO:0000256" key="4">
    <source>
        <dbReference type="PROSITE-ProRule" id="PRU00335"/>
    </source>
</evidence>
<dbReference type="AlphaFoldDB" id="A0AAF0Z424"/>
<dbReference type="PRINTS" id="PR00455">
    <property type="entry name" value="HTHTETR"/>
</dbReference>
<dbReference type="KEGG" id="sbil:SANBI_001918"/>
<dbReference type="Gene3D" id="1.10.357.10">
    <property type="entry name" value="Tetracycline Repressor, domain 2"/>
    <property type="match status" value="1"/>
</dbReference>
<proteinExistence type="predicted"/>
<dbReference type="PROSITE" id="PS50977">
    <property type="entry name" value="HTH_TETR_2"/>
    <property type="match status" value="1"/>
</dbReference>
<dbReference type="Proteomes" id="UP001304340">
    <property type="component" value="Chromosome"/>
</dbReference>
<gene>
    <name evidence="6" type="ORF">SANBI_001918</name>
</gene>
<dbReference type="SUPFAM" id="SSF46689">
    <property type="entry name" value="Homeodomain-like"/>
    <property type="match status" value="1"/>
</dbReference>
<dbReference type="EMBL" id="CP138359">
    <property type="protein sequence ID" value="WPF80696.1"/>
    <property type="molecule type" value="Genomic_DNA"/>
</dbReference>
<evidence type="ECO:0000256" key="2">
    <source>
        <dbReference type="ARBA" id="ARBA00023125"/>
    </source>
</evidence>
<feature type="domain" description="HTH tetR-type" evidence="5">
    <location>
        <begin position="4"/>
        <end position="64"/>
    </location>
</feature>
<dbReference type="SUPFAM" id="SSF48498">
    <property type="entry name" value="Tetracyclin repressor-like, C-terminal domain"/>
    <property type="match status" value="1"/>
</dbReference>
<keyword evidence="7" id="KW-1185">Reference proteome</keyword>
<keyword evidence="2 4" id="KW-0238">DNA-binding</keyword>
<accession>A0AAF0Z424</accession>
<dbReference type="InterPro" id="IPR050109">
    <property type="entry name" value="HTH-type_TetR-like_transc_reg"/>
</dbReference>
<evidence type="ECO:0000256" key="3">
    <source>
        <dbReference type="ARBA" id="ARBA00023163"/>
    </source>
</evidence>
<evidence type="ECO:0000256" key="1">
    <source>
        <dbReference type="ARBA" id="ARBA00023015"/>
    </source>
</evidence>
<dbReference type="PANTHER" id="PTHR30055">
    <property type="entry name" value="HTH-TYPE TRANSCRIPTIONAL REGULATOR RUTR"/>
    <property type="match status" value="1"/>
</dbReference>
<feature type="DNA-binding region" description="H-T-H motif" evidence="4">
    <location>
        <begin position="27"/>
        <end position="46"/>
    </location>
</feature>
<dbReference type="Pfam" id="PF16859">
    <property type="entry name" value="TetR_C_11"/>
    <property type="match status" value="1"/>
</dbReference>
<organism evidence="6 7">
    <name type="scientific">Sanguibacter biliveldensis</name>
    <dbReference type="NCBI Taxonomy" id="3030830"/>
    <lineage>
        <taxon>Bacteria</taxon>
        <taxon>Bacillati</taxon>
        <taxon>Actinomycetota</taxon>
        <taxon>Actinomycetes</taxon>
        <taxon>Micrococcales</taxon>
        <taxon>Sanguibacteraceae</taxon>
        <taxon>Sanguibacter</taxon>
    </lineage>
</organism>
<keyword evidence="3" id="KW-0804">Transcription</keyword>
<dbReference type="PANTHER" id="PTHR30055:SF148">
    <property type="entry name" value="TETR-FAMILY TRANSCRIPTIONAL REGULATOR"/>
    <property type="match status" value="1"/>
</dbReference>
<dbReference type="GO" id="GO:0003700">
    <property type="term" value="F:DNA-binding transcription factor activity"/>
    <property type="evidence" value="ECO:0007669"/>
    <property type="project" value="TreeGrafter"/>
</dbReference>
<sequence length="181" mass="19673">MVRTKVEQKIFVAALEILRSRGPLAVSVESVAAASGVAKTTIYRRYANRDEMLTAAVASIASETEIPESLSAHDAIRWVLRHATDTIENVVGRGTVAAVLVDADPAFTTLLRGLIRTSASPFRDDLRARSERGEIKRDLDIELVISMLLGAVVAELVRGRPTDDAWVETVLALVWPALQPS</sequence>
<reference evidence="7" key="1">
    <citation type="submission" date="2023-11" db="EMBL/GenBank/DDBJ databases">
        <authorList>
            <person name="Helweg L.P."/>
            <person name="Kiel A."/>
            <person name="Hitz F."/>
            <person name="Ruckert-Reed C."/>
            <person name="Busche T."/>
            <person name="Kaltschmidt B."/>
            <person name="Kaltschmidt C."/>
        </authorList>
    </citation>
    <scope>NUCLEOTIDE SEQUENCE [LARGE SCALE GENOMIC DNA]</scope>
    <source>
        <strain evidence="7">4.1</strain>
    </source>
</reference>
<dbReference type="GO" id="GO:0000976">
    <property type="term" value="F:transcription cis-regulatory region binding"/>
    <property type="evidence" value="ECO:0007669"/>
    <property type="project" value="TreeGrafter"/>
</dbReference>
<dbReference type="RefSeq" id="WP_319154473.1">
    <property type="nucleotide sequence ID" value="NZ_CP138359.1"/>
</dbReference>
<evidence type="ECO:0000313" key="6">
    <source>
        <dbReference type="EMBL" id="WPF80696.1"/>
    </source>
</evidence>
<dbReference type="InterPro" id="IPR036271">
    <property type="entry name" value="Tet_transcr_reg_TetR-rel_C_sf"/>
</dbReference>
<protein>
    <submittedName>
        <fullName evidence="6">TetR/AcrR family transcriptional regulator</fullName>
    </submittedName>
</protein>
<dbReference type="Gene3D" id="1.10.10.60">
    <property type="entry name" value="Homeodomain-like"/>
    <property type="match status" value="1"/>
</dbReference>
<dbReference type="InterPro" id="IPR009057">
    <property type="entry name" value="Homeodomain-like_sf"/>
</dbReference>
<dbReference type="Pfam" id="PF00440">
    <property type="entry name" value="TetR_N"/>
    <property type="match status" value="1"/>
</dbReference>
<dbReference type="InterPro" id="IPR001647">
    <property type="entry name" value="HTH_TetR"/>
</dbReference>
<evidence type="ECO:0000259" key="5">
    <source>
        <dbReference type="PROSITE" id="PS50977"/>
    </source>
</evidence>
<dbReference type="InterPro" id="IPR011075">
    <property type="entry name" value="TetR_C"/>
</dbReference>
<name>A0AAF0Z424_9MICO</name>
<keyword evidence="1" id="KW-0805">Transcription regulation</keyword>